<dbReference type="SUPFAM" id="SSF53213">
    <property type="entry name" value="LigB-like"/>
    <property type="match status" value="1"/>
</dbReference>
<dbReference type="GO" id="GO:0016702">
    <property type="term" value="F:oxidoreductase activity, acting on single donors with incorporation of molecular oxygen, incorporation of two atoms of oxygen"/>
    <property type="evidence" value="ECO:0007669"/>
    <property type="project" value="UniProtKB-ARBA"/>
</dbReference>
<dbReference type="PROSITE" id="PS51112">
    <property type="entry name" value="AMMECR1"/>
    <property type="match status" value="1"/>
</dbReference>
<evidence type="ECO:0000313" key="2">
    <source>
        <dbReference type="EMBL" id="PIZ41277.1"/>
    </source>
</evidence>
<dbReference type="InterPro" id="IPR036071">
    <property type="entry name" value="AMMECR1_dom_sf"/>
</dbReference>
<dbReference type="GO" id="GO:0008198">
    <property type="term" value="F:ferrous iron binding"/>
    <property type="evidence" value="ECO:0007669"/>
    <property type="project" value="InterPro"/>
</dbReference>
<name>A0A2M7T9L0_9ACTN</name>
<sequence length="358" mass="38929">DLAFVEELVIAANDFDLSVTKVGHGYLDLMVSDELDHGVLVPLYYLNTTMPGLPIVSISIDYGGFDEHYALGMAIQRASNFVPERVALIASGDLSHRLIPGAPAGYDPRGVDFDAKIKEIFDTGYFNELPKLDPSLIEAAGECGLRSIYALAGAFNGLEIKTKVLSYEGPFGVGYMVAEVYPGEPSPERASDPVRLAMYSLQQYFKLGHPVDPPANTPDELLNTRAGAFVCLKVDGDLRGCVGTIQPTQGNLAEEIMANAVQAATADPRFYPVIANEVARLQFSVDILEEPEPVHSESQLDPKVYGIIVKSGYRTGLLLPDIEGVDSVDRQIGIAKQKAGIGPSENVELYRFRVTRYE</sequence>
<dbReference type="Proteomes" id="UP000230956">
    <property type="component" value="Unassembled WGS sequence"/>
</dbReference>
<dbReference type="SUPFAM" id="SSF143447">
    <property type="entry name" value="AMMECR1-like"/>
    <property type="match status" value="1"/>
</dbReference>
<dbReference type="PANTHER" id="PTHR13016:SF0">
    <property type="entry name" value="AMME SYNDROME CANDIDATE GENE 1 PROTEIN"/>
    <property type="match status" value="1"/>
</dbReference>
<proteinExistence type="predicted"/>
<evidence type="ECO:0000313" key="3">
    <source>
        <dbReference type="Proteomes" id="UP000230956"/>
    </source>
</evidence>
<dbReference type="Gene3D" id="3.40.830.10">
    <property type="entry name" value="LigB-like"/>
    <property type="match status" value="1"/>
</dbReference>
<dbReference type="Gene3D" id="3.30.700.20">
    <property type="entry name" value="Hypothetical protein ph0010, domain 1"/>
    <property type="match status" value="1"/>
</dbReference>
<dbReference type="EMBL" id="PFNG01000063">
    <property type="protein sequence ID" value="PIZ41277.1"/>
    <property type="molecule type" value="Genomic_DNA"/>
</dbReference>
<dbReference type="Gene3D" id="3.30.1490.150">
    <property type="entry name" value="Hypothetical protein ph0010, domain 2"/>
    <property type="match status" value="1"/>
</dbReference>
<feature type="domain" description="AMMECR1" evidence="1">
    <location>
        <begin position="188"/>
        <end position="358"/>
    </location>
</feature>
<evidence type="ECO:0000259" key="1">
    <source>
        <dbReference type="PROSITE" id="PS51112"/>
    </source>
</evidence>
<reference evidence="3" key="1">
    <citation type="submission" date="2017-09" db="EMBL/GenBank/DDBJ databases">
        <title>Depth-based differentiation of microbial function through sediment-hosted aquifers and enrichment of novel symbionts in the deep terrestrial subsurface.</title>
        <authorList>
            <person name="Probst A.J."/>
            <person name="Ladd B."/>
            <person name="Jarett J.K."/>
            <person name="Geller-Mcgrath D.E."/>
            <person name="Sieber C.M.K."/>
            <person name="Emerson J.B."/>
            <person name="Anantharaman K."/>
            <person name="Thomas B.C."/>
            <person name="Malmstrom R."/>
            <person name="Stieglmeier M."/>
            <person name="Klingl A."/>
            <person name="Woyke T."/>
            <person name="Ryan C.M."/>
            <person name="Banfield J.F."/>
        </authorList>
    </citation>
    <scope>NUCLEOTIDE SEQUENCE [LARGE SCALE GENOMIC DNA]</scope>
</reference>
<dbReference type="PANTHER" id="PTHR13016">
    <property type="entry name" value="AMMECR1 HOMOLOG"/>
    <property type="match status" value="1"/>
</dbReference>
<dbReference type="NCBIfam" id="TIGR04335">
    <property type="entry name" value="AmmeMemoSam_A"/>
    <property type="match status" value="1"/>
</dbReference>
<dbReference type="InterPro" id="IPR023473">
    <property type="entry name" value="AMMECR1"/>
</dbReference>
<dbReference type="CDD" id="cd07951">
    <property type="entry name" value="ED_3B_N_AMMECR1"/>
    <property type="match status" value="1"/>
</dbReference>
<protein>
    <submittedName>
        <fullName evidence="2">AmmeMemoRadiSam system protein A</fullName>
    </submittedName>
</protein>
<dbReference type="Pfam" id="PF01871">
    <property type="entry name" value="AMMECR1"/>
    <property type="match status" value="1"/>
</dbReference>
<dbReference type="RefSeq" id="WP_286975908.1">
    <property type="nucleotide sequence ID" value="NZ_PFNG01000063.1"/>
</dbReference>
<dbReference type="InterPro" id="IPR027623">
    <property type="entry name" value="AmmeMemoSam_A"/>
</dbReference>
<organism evidence="2 3">
    <name type="scientific">Candidatus Aquicultor secundus</name>
    <dbReference type="NCBI Taxonomy" id="1973895"/>
    <lineage>
        <taxon>Bacteria</taxon>
        <taxon>Bacillati</taxon>
        <taxon>Actinomycetota</taxon>
        <taxon>Candidatus Aquicultoria</taxon>
        <taxon>Candidatus Aquicultorales</taxon>
        <taxon>Candidatus Aquicultoraceae</taxon>
        <taxon>Candidatus Aquicultor</taxon>
    </lineage>
</organism>
<dbReference type="InterPro" id="IPR002733">
    <property type="entry name" value="AMMECR1_domain"/>
</dbReference>
<accession>A0A2M7T9L0</accession>
<comment type="caution">
    <text evidence="2">The sequence shown here is derived from an EMBL/GenBank/DDBJ whole genome shotgun (WGS) entry which is preliminary data.</text>
</comment>
<dbReference type="InterPro" id="IPR004183">
    <property type="entry name" value="Xdiol_dOase_suB"/>
</dbReference>
<gene>
    <name evidence="2" type="primary">amrA</name>
    <name evidence="2" type="ORF">COY37_02610</name>
</gene>
<feature type="non-terminal residue" evidence="2">
    <location>
        <position position="1"/>
    </location>
</feature>
<dbReference type="AlphaFoldDB" id="A0A2M7T9L0"/>
<dbReference type="Pfam" id="PF02900">
    <property type="entry name" value="LigB"/>
    <property type="match status" value="1"/>
</dbReference>
<dbReference type="InterPro" id="IPR027485">
    <property type="entry name" value="AMMECR1_N"/>
</dbReference>